<accession>A0A4Z2EL75</accession>
<feature type="region of interest" description="Disordered" evidence="1">
    <location>
        <begin position="1"/>
        <end position="42"/>
    </location>
</feature>
<name>A0A4Z2EL75_9TELE</name>
<reference evidence="2 3" key="1">
    <citation type="submission" date="2019-03" db="EMBL/GenBank/DDBJ databases">
        <title>First draft genome of Liparis tanakae, snailfish: a comprehensive survey of snailfish specific genes.</title>
        <authorList>
            <person name="Kim W."/>
            <person name="Song I."/>
            <person name="Jeong J.-H."/>
            <person name="Kim D."/>
            <person name="Kim S."/>
            <person name="Ryu S."/>
            <person name="Song J.Y."/>
            <person name="Lee S.K."/>
        </authorList>
    </citation>
    <scope>NUCLEOTIDE SEQUENCE [LARGE SCALE GENOMIC DNA]</scope>
    <source>
        <tissue evidence="2">Muscle</tissue>
    </source>
</reference>
<organism evidence="2 3">
    <name type="scientific">Liparis tanakae</name>
    <name type="common">Tanaka's snailfish</name>
    <dbReference type="NCBI Taxonomy" id="230148"/>
    <lineage>
        <taxon>Eukaryota</taxon>
        <taxon>Metazoa</taxon>
        <taxon>Chordata</taxon>
        <taxon>Craniata</taxon>
        <taxon>Vertebrata</taxon>
        <taxon>Euteleostomi</taxon>
        <taxon>Actinopterygii</taxon>
        <taxon>Neopterygii</taxon>
        <taxon>Teleostei</taxon>
        <taxon>Neoteleostei</taxon>
        <taxon>Acanthomorphata</taxon>
        <taxon>Eupercaria</taxon>
        <taxon>Perciformes</taxon>
        <taxon>Cottioidei</taxon>
        <taxon>Cottales</taxon>
        <taxon>Liparidae</taxon>
        <taxon>Liparis</taxon>
    </lineage>
</organism>
<proteinExistence type="predicted"/>
<dbReference type="Proteomes" id="UP000314294">
    <property type="component" value="Unassembled WGS sequence"/>
</dbReference>
<keyword evidence="3" id="KW-1185">Reference proteome</keyword>
<protein>
    <submittedName>
        <fullName evidence="2">Uncharacterized protein</fullName>
    </submittedName>
</protein>
<dbReference type="EMBL" id="SRLO01005794">
    <property type="protein sequence ID" value="TNN29311.1"/>
    <property type="molecule type" value="Genomic_DNA"/>
</dbReference>
<evidence type="ECO:0000313" key="2">
    <source>
        <dbReference type="EMBL" id="TNN29311.1"/>
    </source>
</evidence>
<sequence>MTTHFTDLSVGSGDLSVTSPWAPVTSLHPSGGPGRSPGPRLGAHVASARLPLRKTQSSARHITGCTVNVGR</sequence>
<gene>
    <name evidence="2" type="ORF">EYF80_060541</name>
</gene>
<evidence type="ECO:0000313" key="3">
    <source>
        <dbReference type="Proteomes" id="UP000314294"/>
    </source>
</evidence>
<evidence type="ECO:0000256" key="1">
    <source>
        <dbReference type="SAM" id="MobiDB-lite"/>
    </source>
</evidence>
<dbReference type="AlphaFoldDB" id="A0A4Z2EL75"/>
<comment type="caution">
    <text evidence="2">The sequence shown here is derived from an EMBL/GenBank/DDBJ whole genome shotgun (WGS) entry which is preliminary data.</text>
</comment>